<proteinExistence type="predicted"/>
<dbReference type="Pfam" id="PF04339">
    <property type="entry name" value="FemAB_like"/>
    <property type="match status" value="1"/>
</dbReference>
<organism evidence="1 2">
    <name type="scientific">Parvularcula mediterranea</name>
    <dbReference type="NCBI Taxonomy" id="2732508"/>
    <lineage>
        <taxon>Bacteria</taxon>
        <taxon>Pseudomonadati</taxon>
        <taxon>Pseudomonadota</taxon>
        <taxon>Alphaproteobacteria</taxon>
        <taxon>Parvularculales</taxon>
        <taxon>Parvularculaceae</taxon>
        <taxon>Parvularcula</taxon>
    </lineage>
</organism>
<dbReference type="GO" id="GO:0016740">
    <property type="term" value="F:transferase activity"/>
    <property type="evidence" value="ECO:0007669"/>
    <property type="project" value="UniProtKB-KW"/>
</dbReference>
<gene>
    <name evidence="1" type="ORF">HK107_12665</name>
</gene>
<keyword evidence="2" id="KW-1185">Reference proteome</keyword>
<keyword evidence="1" id="KW-0808">Transferase</keyword>
<sequence length="382" mass="43082">MTGDATIETLSELKSVTRAEWDALANPPYRPYNPFVSWDFLEAMESSGSARPETGWQPAHLALRKDGMLAGVMPGYLKGHSQGEYIFDHAFADAYARAGGRYYPKYLSAAPFTPATGPRLLAHTEEDRALLAGGAVGAAAKMGLSGAHLNFLTEDEAEIAVAQGYALRIGEQYHFEDKGFGDWQGFLDALTSRRRKDLRKERQSILDDGIEVEWITGREIDERHLDAFWWFYQDTGARKWGSPYLTRTAFTLLAERMADRLLFIFARKNNEYIAGAMNMIGGDTLFGRYWGCSEYVPFLHFELCYYQAIDYALANGLRRVEAGAQGEHKIARGYEPVPIRSAHRMIDEGFQDAVRDYLAREKEHIEHDIDLLKGHTPFKKGG</sequence>
<dbReference type="Proteomes" id="UP000536835">
    <property type="component" value="Unassembled WGS sequence"/>
</dbReference>
<dbReference type="Gene3D" id="3.40.630.30">
    <property type="match status" value="1"/>
</dbReference>
<dbReference type="PANTHER" id="PTHR47017">
    <property type="entry name" value="ACYL-COA"/>
    <property type="match status" value="1"/>
</dbReference>
<dbReference type="RefSeq" id="WP_173200354.1">
    <property type="nucleotide sequence ID" value="NZ_JABFCX010000003.1"/>
</dbReference>
<dbReference type="AlphaFoldDB" id="A0A7Y3RN80"/>
<dbReference type="InterPro" id="IPR016181">
    <property type="entry name" value="Acyl_CoA_acyltransferase"/>
</dbReference>
<dbReference type="PANTHER" id="PTHR47017:SF1">
    <property type="entry name" value="ACYL-COA"/>
    <property type="match status" value="1"/>
</dbReference>
<dbReference type="EMBL" id="JABFCX010000003">
    <property type="protein sequence ID" value="NNU17176.1"/>
    <property type="molecule type" value="Genomic_DNA"/>
</dbReference>
<accession>A0A7Y3RN80</accession>
<evidence type="ECO:0000313" key="2">
    <source>
        <dbReference type="Proteomes" id="UP000536835"/>
    </source>
</evidence>
<reference evidence="1 2" key="1">
    <citation type="submission" date="2020-05" db="EMBL/GenBank/DDBJ databases">
        <title>Parvularcula mediterraneae sp. nov., isolated from polypropylene straw from shallow seawater of the seashore of Laganas in Zakynthos island, Greece.</title>
        <authorList>
            <person name="Szabo I."/>
            <person name="Al-Omari J."/>
            <person name="Rado J."/>
            <person name="Szerdahelyi G.S."/>
        </authorList>
    </citation>
    <scope>NUCLEOTIDE SEQUENCE [LARGE SCALE GENOMIC DNA]</scope>
    <source>
        <strain evidence="1 2">ZS-1/3</strain>
    </source>
</reference>
<evidence type="ECO:0000313" key="1">
    <source>
        <dbReference type="EMBL" id="NNU17176.1"/>
    </source>
</evidence>
<name>A0A7Y3RN80_9PROT</name>
<dbReference type="SUPFAM" id="SSF55729">
    <property type="entry name" value="Acyl-CoA N-acyltransferases (Nat)"/>
    <property type="match status" value="1"/>
</dbReference>
<protein>
    <submittedName>
        <fullName evidence="1">N-acetyltransferase</fullName>
    </submittedName>
</protein>
<comment type="caution">
    <text evidence="1">The sequence shown here is derived from an EMBL/GenBank/DDBJ whole genome shotgun (WGS) entry which is preliminary data.</text>
</comment>
<dbReference type="InterPro" id="IPR007434">
    <property type="entry name" value="FemAB-like"/>
</dbReference>